<accession>A0A4R1LZF8</accession>
<reference evidence="3 4" key="1">
    <citation type="submission" date="2019-03" db="EMBL/GenBank/DDBJ databases">
        <title>Genomic Encyclopedia of Archaeal and Bacterial Type Strains, Phase II (KMG-II): from individual species to whole genera.</title>
        <authorList>
            <person name="Goeker M."/>
        </authorList>
    </citation>
    <scope>NUCLEOTIDE SEQUENCE [LARGE SCALE GENOMIC DNA]</scope>
    <source>
        <strain evidence="3 4">DSM 22554</strain>
    </source>
</reference>
<keyword evidence="1" id="KW-0472">Membrane</keyword>
<protein>
    <submittedName>
        <fullName evidence="3">Phospholipid/cholesterol/gamma-HCH transport system substrate-binding protein</fullName>
    </submittedName>
</protein>
<dbReference type="Proteomes" id="UP000294616">
    <property type="component" value="Unassembled WGS sequence"/>
</dbReference>
<dbReference type="InterPro" id="IPR000727">
    <property type="entry name" value="T_SNARE_dom"/>
</dbReference>
<dbReference type="PANTHER" id="PTHR33371:SF4">
    <property type="entry name" value="INTERMEMBRANE PHOSPHOLIPID TRANSPORT SYSTEM BINDING PROTEIN MLAD"/>
    <property type="match status" value="1"/>
</dbReference>
<dbReference type="OrthoDB" id="9769132at2"/>
<keyword evidence="1" id="KW-1133">Transmembrane helix</keyword>
<evidence type="ECO:0000313" key="3">
    <source>
        <dbReference type="EMBL" id="TCK84976.1"/>
    </source>
</evidence>
<dbReference type="Pfam" id="PF02470">
    <property type="entry name" value="MlaD"/>
    <property type="match status" value="1"/>
</dbReference>
<evidence type="ECO:0000256" key="1">
    <source>
        <dbReference type="SAM" id="Phobius"/>
    </source>
</evidence>
<name>A0A4R1LZF8_9SPHI</name>
<feature type="domain" description="T-SNARE coiled-coil homology" evidence="2">
    <location>
        <begin position="163"/>
        <end position="225"/>
    </location>
</feature>
<dbReference type="PROSITE" id="PS50192">
    <property type="entry name" value="T_SNARE"/>
    <property type="match status" value="1"/>
</dbReference>
<dbReference type="EMBL" id="SMGO01000001">
    <property type="protein sequence ID" value="TCK84976.1"/>
    <property type="molecule type" value="Genomic_DNA"/>
</dbReference>
<gene>
    <name evidence="3" type="ORF">C8N28_0272</name>
</gene>
<dbReference type="InterPro" id="IPR003399">
    <property type="entry name" value="Mce/MlaD"/>
</dbReference>
<organism evidence="3 4">
    <name type="scientific">Albibacterium bauzanense</name>
    <dbReference type="NCBI Taxonomy" id="653929"/>
    <lineage>
        <taxon>Bacteria</taxon>
        <taxon>Pseudomonadati</taxon>
        <taxon>Bacteroidota</taxon>
        <taxon>Sphingobacteriia</taxon>
        <taxon>Sphingobacteriales</taxon>
        <taxon>Sphingobacteriaceae</taxon>
        <taxon>Albibacterium</taxon>
    </lineage>
</organism>
<dbReference type="RefSeq" id="WP_132220801.1">
    <property type="nucleotide sequence ID" value="NZ_SMGO01000001.1"/>
</dbReference>
<keyword evidence="1" id="KW-0812">Transmembrane</keyword>
<keyword evidence="4" id="KW-1185">Reference proteome</keyword>
<dbReference type="AlphaFoldDB" id="A0A4R1LZF8"/>
<dbReference type="InterPro" id="IPR052336">
    <property type="entry name" value="MlaD_Phospholipid_Transporter"/>
</dbReference>
<comment type="caution">
    <text evidence="3">The sequence shown here is derived from an EMBL/GenBank/DDBJ whole genome shotgun (WGS) entry which is preliminary data.</text>
</comment>
<feature type="transmembrane region" description="Helical" evidence="1">
    <location>
        <begin position="9"/>
        <end position="27"/>
    </location>
</feature>
<evidence type="ECO:0000313" key="4">
    <source>
        <dbReference type="Proteomes" id="UP000294616"/>
    </source>
</evidence>
<dbReference type="PANTHER" id="PTHR33371">
    <property type="entry name" value="INTERMEMBRANE PHOSPHOLIPID TRANSPORT SYSTEM BINDING PROTEIN MLAD-RELATED"/>
    <property type="match status" value="1"/>
</dbReference>
<proteinExistence type="predicted"/>
<evidence type="ECO:0000259" key="2">
    <source>
        <dbReference type="PROSITE" id="PS50192"/>
    </source>
</evidence>
<sequence>MKIKNETKVGILATVAIAILVLGYSFLKGNDVFTSENTYYAVYERVDGLTVSKPVYVNGYQIGRVSGLTLLPNGTILTEFKIDKKYELPENTIARIASTDLLGGKAIVFDLGDSKVYAQTGDTLQSDVQKNIMEQVEPIQKKAEALFAVLDSVLSSVNNTISPDFQKNINRSLQSIANTLNTLENTATQVDGMVGTEKSKISGILTNMESISANFNDNNEKLTRIFANLETVSDKAARLNFEETMNKANMAVSDLQLAVDSINSGKGSLGKLLNDDELYNNLQDASKSLDNLIIDVKQNPKRYVHFSIFGRKAE</sequence>